<evidence type="ECO:0000259" key="1">
    <source>
        <dbReference type="Pfam" id="PF00535"/>
    </source>
</evidence>
<dbReference type="PANTHER" id="PTHR43685">
    <property type="entry name" value="GLYCOSYLTRANSFERASE"/>
    <property type="match status" value="1"/>
</dbReference>
<proteinExistence type="predicted"/>
<dbReference type="SUPFAM" id="SSF53448">
    <property type="entry name" value="Nucleotide-diphospho-sugar transferases"/>
    <property type="match status" value="2"/>
</dbReference>
<dbReference type="InterPro" id="IPR001173">
    <property type="entry name" value="Glyco_trans_2-like"/>
</dbReference>
<dbReference type="Pfam" id="PF00535">
    <property type="entry name" value="Glycos_transf_2"/>
    <property type="match status" value="2"/>
</dbReference>
<protein>
    <submittedName>
        <fullName evidence="2">Glycosyltransferase family 2 protein</fullName>
    </submittedName>
</protein>
<accession>A0ABS7D682</accession>
<reference evidence="2 3" key="1">
    <citation type="submission" date="2021-07" db="EMBL/GenBank/DDBJ databases">
        <title>Paenibacillus radiodurans sp. nov., isolated from the southeastern edge of Tengger Desert.</title>
        <authorList>
            <person name="Zhang G."/>
        </authorList>
    </citation>
    <scope>NUCLEOTIDE SEQUENCE [LARGE SCALE GENOMIC DNA]</scope>
    <source>
        <strain evidence="2 3">DT7-4</strain>
    </source>
</reference>
<evidence type="ECO:0000313" key="3">
    <source>
        <dbReference type="Proteomes" id="UP000812277"/>
    </source>
</evidence>
<dbReference type="InterPro" id="IPR029044">
    <property type="entry name" value="Nucleotide-diphossugar_trans"/>
</dbReference>
<dbReference type="PANTHER" id="PTHR43685:SF2">
    <property type="entry name" value="GLYCOSYLTRANSFERASE 2-LIKE DOMAIN-CONTAINING PROTEIN"/>
    <property type="match status" value="1"/>
</dbReference>
<dbReference type="Pfam" id="PF13641">
    <property type="entry name" value="Glyco_tranf_2_3"/>
    <property type="match status" value="1"/>
</dbReference>
<keyword evidence="3" id="KW-1185">Reference proteome</keyword>
<name>A0ABS7D682_9BACL</name>
<dbReference type="EMBL" id="JAHZIJ010000005">
    <property type="protein sequence ID" value="MBW7475062.1"/>
    <property type="molecule type" value="Genomic_DNA"/>
</dbReference>
<dbReference type="Proteomes" id="UP000812277">
    <property type="component" value="Unassembled WGS sequence"/>
</dbReference>
<sequence>MEKLDIIIVTYNSSRWVTACLNSILAADYMNSDISVTFVDNGSQDQTVDIIENYPDKEQFGGYQCVQLQKNCGFGSANNYGVKCTVNPYILLLNADTELYKDALLELKRAVIQSESVTAMWEMRQVPYEHPKWYNPVSLETTWCSAAACLVRREVFEECEGFDESIFMYAEDVDLSWRFRQRGYKLQYVPTSVVKHYSYSSPGIVKPLQQYSSIVNNLRLRFKFGRLKDIAEGYVWYLAAIIFIRPKGYVMSLIAQLLKSFGWSRKYRMRRTGSNFSAPFEPVFNRFEYELAREGAFYTSKPIAGEAPLISILVRTTERPEVLREALLSIRNQTYPSLEVVVVEDGMNASEWMINKDFADLNITYRCTSGKSGRTRAANLALQHARGAYFCFLDDDDLLFAEHIEVLYNEIIASGKRAAYSLAYEAYTEVESTSPEYCYEIKDRRIVYRENFNRRVLLYRNFFPIQTVLFSRSLYDELGGMDESFEYLEDWDLWLRYAASHEFVYVDKATSVYKVPYQNREYSSRKILLQAAHQKILDKHRDILKEIPSVELEEGEKRIKAISTVRYKLKNKSFKQIVGLMLDRAKQSFRTK</sequence>
<gene>
    <name evidence="2" type="ORF">K0T92_09915</name>
</gene>
<feature type="domain" description="Glycosyltransferase 2-like" evidence="1">
    <location>
        <begin position="6"/>
        <end position="116"/>
    </location>
</feature>
<feature type="domain" description="Glycosyltransferase 2-like" evidence="1">
    <location>
        <begin position="311"/>
        <end position="476"/>
    </location>
</feature>
<dbReference type="RefSeq" id="WP_219872303.1">
    <property type="nucleotide sequence ID" value="NZ_JAHZIJ010000005.1"/>
</dbReference>
<evidence type="ECO:0000313" key="2">
    <source>
        <dbReference type="EMBL" id="MBW7475062.1"/>
    </source>
</evidence>
<dbReference type="CDD" id="cd04186">
    <property type="entry name" value="GT_2_like_c"/>
    <property type="match status" value="1"/>
</dbReference>
<organism evidence="2 3">
    <name type="scientific">Paenibacillus oenotherae</name>
    <dbReference type="NCBI Taxonomy" id="1435645"/>
    <lineage>
        <taxon>Bacteria</taxon>
        <taxon>Bacillati</taxon>
        <taxon>Bacillota</taxon>
        <taxon>Bacilli</taxon>
        <taxon>Bacillales</taxon>
        <taxon>Paenibacillaceae</taxon>
        <taxon>Paenibacillus</taxon>
    </lineage>
</organism>
<dbReference type="Gene3D" id="3.90.550.10">
    <property type="entry name" value="Spore Coat Polysaccharide Biosynthesis Protein SpsA, Chain A"/>
    <property type="match status" value="2"/>
</dbReference>
<dbReference type="InterPro" id="IPR050834">
    <property type="entry name" value="Glycosyltransf_2"/>
</dbReference>
<comment type="caution">
    <text evidence="2">The sequence shown here is derived from an EMBL/GenBank/DDBJ whole genome shotgun (WGS) entry which is preliminary data.</text>
</comment>